<dbReference type="InterPro" id="IPR036291">
    <property type="entry name" value="NAD(P)-bd_dom_sf"/>
</dbReference>
<dbReference type="Gene3D" id="3.30.360.10">
    <property type="entry name" value="Dihydrodipicolinate Reductase, domain 2"/>
    <property type="match status" value="1"/>
</dbReference>
<dbReference type="KEGG" id="ole:K0B96_00560"/>
<dbReference type="InterPro" id="IPR055170">
    <property type="entry name" value="GFO_IDH_MocA-like_dom"/>
</dbReference>
<feature type="domain" description="GFO/IDH/MocA-like oxidoreductase" evidence="3">
    <location>
        <begin position="134"/>
        <end position="267"/>
    </location>
</feature>
<dbReference type="Proteomes" id="UP000825051">
    <property type="component" value="Chromosome"/>
</dbReference>
<keyword evidence="5" id="KW-1185">Reference proteome</keyword>
<dbReference type="SUPFAM" id="SSF51735">
    <property type="entry name" value="NAD(P)-binding Rossmann-fold domains"/>
    <property type="match status" value="1"/>
</dbReference>
<dbReference type="InterPro" id="IPR050463">
    <property type="entry name" value="Gfo/Idh/MocA_oxidrdct_glycsds"/>
</dbReference>
<sequence>MQPIRYGVVGAGVIANYMARAFTEGRDSIAVALADVNRTAAEKLAPALGQPRIVADYRELLADPAIDAVYLATPPFLHRPMTIEALRAGKHVCCEKPFMLTQAEVRDVLAVQREHPHLKVNCASSRYLATGTAQRARALIAAGDLGRLYRVSYEQVIGAPKPGSTLPPWRNDPAKNGGGITFDWGPYDLDWLAFVLGDLFRPRVVFAVTGHYFPLTPERVPPCLDVDGYYSAEIICDHGLTIHWERRAAEHGPSRHNIELRGTRAGLDTYFMPLPERPGMVHHAYLGTDELKSTVLPDAPPNWDDTMVNPIRDLSRAILEDRPTANTLADNLRIHGVLDAVLASARTQQAIRVAE</sequence>
<evidence type="ECO:0000313" key="5">
    <source>
        <dbReference type="Proteomes" id="UP000825051"/>
    </source>
</evidence>
<dbReference type="AlphaFoldDB" id="A0A8F9TTT9"/>
<evidence type="ECO:0000259" key="3">
    <source>
        <dbReference type="Pfam" id="PF22725"/>
    </source>
</evidence>
<accession>A0A8F9TTT9</accession>
<protein>
    <submittedName>
        <fullName evidence="4">Gfo/Idh/MocA family oxidoreductase</fullName>
    </submittedName>
</protein>
<dbReference type="PANTHER" id="PTHR43818:SF11">
    <property type="entry name" value="BCDNA.GH03377"/>
    <property type="match status" value="1"/>
</dbReference>
<dbReference type="GO" id="GO:0000166">
    <property type="term" value="F:nucleotide binding"/>
    <property type="evidence" value="ECO:0007669"/>
    <property type="project" value="InterPro"/>
</dbReference>
<evidence type="ECO:0000256" key="1">
    <source>
        <dbReference type="ARBA" id="ARBA00023002"/>
    </source>
</evidence>
<dbReference type="Pfam" id="PF22725">
    <property type="entry name" value="GFO_IDH_MocA_C3"/>
    <property type="match status" value="1"/>
</dbReference>
<evidence type="ECO:0000313" key="4">
    <source>
        <dbReference type="EMBL" id="QYM79139.1"/>
    </source>
</evidence>
<dbReference type="InterPro" id="IPR000683">
    <property type="entry name" value="Gfo/Idh/MocA-like_OxRdtase_N"/>
</dbReference>
<dbReference type="GO" id="GO:0016491">
    <property type="term" value="F:oxidoreductase activity"/>
    <property type="evidence" value="ECO:0007669"/>
    <property type="project" value="UniProtKB-KW"/>
</dbReference>
<evidence type="ECO:0000259" key="2">
    <source>
        <dbReference type="Pfam" id="PF01408"/>
    </source>
</evidence>
<dbReference type="Pfam" id="PF01408">
    <property type="entry name" value="GFO_IDH_MocA"/>
    <property type="match status" value="1"/>
</dbReference>
<proteinExistence type="predicted"/>
<gene>
    <name evidence="4" type="ORF">K0B96_00560</name>
</gene>
<name>A0A8F9TTT9_9BACT</name>
<dbReference type="SUPFAM" id="SSF55347">
    <property type="entry name" value="Glyceraldehyde-3-phosphate dehydrogenase-like, C-terminal domain"/>
    <property type="match status" value="1"/>
</dbReference>
<keyword evidence="1" id="KW-0560">Oxidoreductase</keyword>
<feature type="domain" description="Gfo/Idh/MocA-like oxidoreductase N-terminal" evidence="2">
    <location>
        <begin position="4"/>
        <end position="115"/>
    </location>
</feature>
<dbReference type="RefSeq" id="WP_220162607.1">
    <property type="nucleotide sequence ID" value="NZ_CP080507.1"/>
</dbReference>
<dbReference type="PANTHER" id="PTHR43818">
    <property type="entry name" value="BCDNA.GH03377"/>
    <property type="match status" value="1"/>
</dbReference>
<reference evidence="4" key="1">
    <citation type="submission" date="2021-08" db="EMBL/GenBank/DDBJ databases">
        <title>Genome of a novel bacterium of the phylum Verrucomicrobia, Oleiharenicola sp. KSB-15.</title>
        <authorList>
            <person name="Chung J.-H."/>
            <person name="Ahn J.-H."/>
            <person name="Yoon Y."/>
            <person name="Kim D.-Y."/>
            <person name="An S.-H."/>
            <person name="Park I."/>
            <person name="Yeon J."/>
        </authorList>
    </citation>
    <scope>NUCLEOTIDE SEQUENCE</scope>
    <source>
        <strain evidence="4">KSB-15</strain>
    </source>
</reference>
<dbReference type="Gene3D" id="3.40.50.720">
    <property type="entry name" value="NAD(P)-binding Rossmann-like Domain"/>
    <property type="match status" value="1"/>
</dbReference>
<dbReference type="EMBL" id="CP080507">
    <property type="protein sequence ID" value="QYM79139.1"/>
    <property type="molecule type" value="Genomic_DNA"/>
</dbReference>
<organism evidence="4 5">
    <name type="scientific">Horticoccus luteus</name>
    <dbReference type="NCBI Taxonomy" id="2862869"/>
    <lineage>
        <taxon>Bacteria</taxon>
        <taxon>Pseudomonadati</taxon>
        <taxon>Verrucomicrobiota</taxon>
        <taxon>Opitutia</taxon>
        <taxon>Opitutales</taxon>
        <taxon>Opitutaceae</taxon>
        <taxon>Horticoccus</taxon>
    </lineage>
</organism>